<dbReference type="NCBIfam" id="NF047331">
    <property type="entry name" value="phage_HTJ"/>
    <property type="match status" value="1"/>
</dbReference>
<comment type="caution">
    <text evidence="1">The sequence shown here is derived from an EMBL/GenBank/DDBJ whole genome shotgun (WGS) entry which is preliminary data.</text>
</comment>
<proteinExistence type="predicted"/>
<evidence type="ECO:0000313" key="2">
    <source>
        <dbReference type="Proteomes" id="UP000530571"/>
    </source>
</evidence>
<keyword evidence="2" id="KW-1185">Reference proteome</keyword>
<evidence type="ECO:0000313" key="1">
    <source>
        <dbReference type="EMBL" id="MBB4120209.1"/>
    </source>
</evidence>
<sequence length="71" mass="7807">MASLADLLTFRDKLLETRFSGVQTFVDQNGERVTYRSEAEIGRALAALESEIAAATRKPSKTIKFNSSKGL</sequence>
<dbReference type="Proteomes" id="UP000530571">
    <property type="component" value="Unassembled WGS sequence"/>
</dbReference>
<organism evidence="1 2">
    <name type="scientific">Martelella radicis</name>
    <dbReference type="NCBI Taxonomy" id="1397476"/>
    <lineage>
        <taxon>Bacteria</taxon>
        <taxon>Pseudomonadati</taxon>
        <taxon>Pseudomonadota</taxon>
        <taxon>Alphaproteobacteria</taxon>
        <taxon>Hyphomicrobiales</taxon>
        <taxon>Aurantimonadaceae</taxon>
        <taxon>Martelella</taxon>
    </lineage>
</organism>
<name>A0A7W6KFC1_9HYPH</name>
<dbReference type="RefSeq" id="WP_183481087.1">
    <property type="nucleotide sequence ID" value="NZ_JACIDZ010000001.1"/>
</dbReference>
<gene>
    <name evidence="1" type="ORF">GGR30_000104</name>
</gene>
<reference evidence="1 2" key="1">
    <citation type="submission" date="2020-08" db="EMBL/GenBank/DDBJ databases">
        <title>Genomic Encyclopedia of Type Strains, Phase IV (KMG-IV): sequencing the most valuable type-strain genomes for metagenomic binning, comparative biology and taxonomic classification.</title>
        <authorList>
            <person name="Goeker M."/>
        </authorList>
    </citation>
    <scope>NUCLEOTIDE SEQUENCE [LARGE SCALE GENOMIC DNA]</scope>
    <source>
        <strain evidence="1 2">DSM 28101</strain>
    </source>
</reference>
<accession>A0A7W6KFC1</accession>
<dbReference type="EMBL" id="JACIDZ010000001">
    <property type="protein sequence ID" value="MBB4120209.1"/>
    <property type="molecule type" value="Genomic_DNA"/>
</dbReference>
<protein>
    <submittedName>
        <fullName evidence="1">Uncharacterized protein</fullName>
    </submittedName>
</protein>
<dbReference type="AlphaFoldDB" id="A0A7W6KFC1"/>